<protein>
    <submittedName>
        <fullName evidence="1">Uncharacterized protein</fullName>
    </submittedName>
</protein>
<evidence type="ECO:0000313" key="2">
    <source>
        <dbReference type="Proteomes" id="UP000887116"/>
    </source>
</evidence>
<gene>
    <name evidence="1" type="ORF">TNCT_641151</name>
</gene>
<name>A0A8X6GAN3_TRICU</name>
<organism evidence="1 2">
    <name type="scientific">Trichonephila clavata</name>
    <name type="common">Joro spider</name>
    <name type="synonym">Nephila clavata</name>
    <dbReference type="NCBI Taxonomy" id="2740835"/>
    <lineage>
        <taxon>Eukaryota</taxon>
        <taxon>Metazoa</taxon>
        <taxon>Ecdysozoa</taxon>
        <taxon>Arthropoda</taxon>
        <taxon>Chelicerata</taxon>
        <taxon>Arachnida</taxon>
        <taxon>Araneae</taxon>
        <taxon>Araneomorphae</taxon>
        <taxon>Entelegynae</taxon>
        <taxon>Araneoidea</taxon>
        <taxon>Nephilidae</taxon>
        <taxon>Trichonephila</taxon>
    </lineage>
</organism>
<dbReference type="Proteomes" id="UP000887116">
    <property type="component" value="Unassembled WGS sequence"/>
</dbReference>
<dbReference type="AlphaFoldDB" id="A0A8X6GAN3"/>
<dbReference type="PANTHER" id="PTHR47326:SF1">
    <property type="entry name" value="HTH PSQ-TYPE DOMAIN-CONTAINING PROTEIN"/>
    <property type="match status" value="1"/>
</dbReference>
<accession>A0A8X6GAN3</accession>
<dbReference type="OrthoDB" id="7902892at2759"/>
<keyword evidence="2" id="KW-1185">Reference proteome</keyword>
<evidence type="ECO:0000313" key="1">
    <source>
        <dbReference type="EMBL" id="GFQ78298.1"/>
    </source>
</evidence>
<proteinExistence type="predicted"/>
<comment type="caution">
    <text evidence="1">The sequence shown here is derived from an EMBL/GenBank/DDBJ whole genome shotgun (WGS) entry which is preliminary data.</text>
</comment>
<reference evidence="1" key="1">
    <citation type="submission" date="2020-07" db="EMBL/GenBank/DDBJ databases">
        <title>Multicomponent nature underlies the extraordinary mechanical properties of spider dragline silk.</title>
        <authorList>
            <person name="Kono N."/>
            <person name="Nakamura H."/>
            <person name="Mori M."/>
            <person name="Yoshida Y."/>
            <person name="Ohtoshi R."/>
            <person name="Malay A.D."/>
            <person name="Moran D.A.P."/>
            <person name="Tomita M."/>
            <person name="Numata K."/>
            <person name="Arakawa K."/>
        </authorList>
    </citation>
    <scope>NUCLEOTIDE SEQUENCE</scope>
</reference>
<sequence length="136" mass="15532">MRKQTFHLKGYAIRTTHTHGALSNPHSTRPQAARQSFIVNAWASIVGDSLLGIYILPPRLDSDKFLVFLREVLPKLLPMPPHLFGAARGFIRTWAPFHYGRCARDHFDHAFPNKWIVLGSLRLGLSDPLEFFSRMP</sequence>
<dbReference type="EMBL" id="BMAO01011998">
    <property type="protein sequence ID" value="GFQ78298.1"/>
    <property type="molecule type" value="Genomic_DNA"/>
</dbReference>
<dbReference type="PANTHER" id="PTHR47326">
    <property type="entry name" value="TRANSPOSABLE ELEMENT TC3 TRANSPOSASE-LIKE PROTEIN"/>
    <property type="match status" value="1"/>
</dbReference>